<reference evidence="1 2" key="1">
    <citation type="submission" date="2023-10" db="EMBL/GenBank/DDBJ databases">
        <authorList>
            <person name="Botero Cardona J."/>
        </authorList>
    </citation>
    <scope>NUCLEOTIDE SEQUENCE [LARGE SCALE GENOMIC DNA]</scope>
    <source>
        <strain evidence="1 2">R-55214</strain>
    </source>
</reference>
<dbReference type="EMBL" id="CAUZMB010000014">
    <property type="protein sequence ID" value="CAK1254346.1"/>
    <property type="molecule type" value="Genomic_DNA"/>
</dbReference>
<accession>A0ABN9Z3F6</accession>
<comment type="caution">
    <text evidence="1">The sequence shown here is derived from an EMBL/GenBank/DDBJ whole genome shotgun (WGS) entry which is preliminary data.</text>
</comment>
<organism evidence="1 2">
    <name type="scientific">Fructobacillus evanidus</name>
    <dbReference type="NCBI Taxonomy" id="3064281"/>
    <lineage>
        <taxon>Bacteria</taxon>
        <taxon>Bacillati</taxon>
        <taxon>Bacillota</taxon>
        <taxon>Bacilli</taxon>
        <taxon>Lactobacillales</taxon>
        <taxon>Lactobacillaceae</taxon>
        <taxon>Fructobacillus</taxon>
    </lineage>
</organism>
<evidence type="ECO:0000313" key="2">
    <source>
        <dbReference type="Proteomes" id="UP001314166"/>
    </source>
</evidence>
<sequence>MKEIFKGMDNGPQAINDNFNELTSSSRSMEVKDLKATGSLTSMRQYKATAEAWQGFTISFYRVNNTINIVATGNANVKIDGWAPFGANVPLGYRPEHETQALIYVGNQPGFITVGADGSMYNGGVWNTMNSDYDKQVRIIGSWSTLDALPE</sequence>
<dbReference type="RefSeq" id="WP_338344672.1">
    <property type="nucleotide sequence ID" value="NZ_CAUZLH010000002.1"/>
</dbReference>
<name>A0ABN9Z3F6_9LACO</name>
<gene>
    <name evidence="1" type="ORF">R55214_HHFBAMCI_01544</name>
</gene>
<protein>
    <submittedName>
        <fullName evidence="1">Uncharacterized protein</fullName>
    </submittedName>
</protein>
<proteinExistence type="predicted"/>
<evidence type="ECO:0000313" key="1">
    <source>
        <dbReference type="EMBL" id="CAK1254346.1"/>
    </source>
</evidence>
<dbReference type="Proteomes" id="UP001314166">
    <property type="component" value="Unassembled WGS sequence"/>
</dbReference>
<keyword evidence="2" id="KW-1185">Reference proteome</keyword>